<keyword evidence="1" id="KW-0472">Membrane</keyword>
<keyword evidence="1" id="KW-0812">Transmembrane</keyword>
<reference evidence="2 3" key="1">
    <citation type="submission" date="2015-07" db="EMBL/GenBank/DDBJ databases">
        <title>Fjat-14205 dsm 2895.</title>
        <authorList>
            <person name="Liu B."/>
            <person name="Wang J."/>
            <person name="Zhu Y."/>
            <person name="Liu G."/>
            <person name="Chen Q."/>
            <person name="Chen Z."/>
            <person name="Lan J."/>
            <person name="Che J."/>
            <person name="Ge C."/>
            <person name="Shi H."/>
            <person name="Pan Z."/>
            <person name="Liu X."/>
        </authorList>
    </citation>
    <scope>NUCLEOTIDE SEQUENCE [LARGE SCALE GENOMIC DNA]</scope>
    <source>
        <strain evidence="2 3">DSM 2895</strain>
    </source>
</reference>
<dbReference type="AlphaFoldDB" id="A0A0D1XJF9"/>
<protein>
    <submittedName>
        <fullName evidence="2">Uncharacterized protein</fullName>
    </submittedName>
</protein>
<dbReference type="EMBL" id="LGUG01000004">
    <property type="protein sequence ID" value="KON94572.1"/>
    <property type="molecule type" value="Genomic_DNA"/>
</dbReference>
<dbReference type="Proteomes" id="UP000037269">
    <property type="component" value="Unassembled WGS sequence"/>
</dbReference>
<evidence type="ECO:0000313" key="3">
    <source>
        <dbReference type="Proteomes" id="UP000037269"/>
    </source>
</evidence>
<comment type="caution">
    <text evidence="2">The sequence shown here is derived from an EMBL/GenBank/DDBJ whole genome shotgun (WGS) entry which is preliminary data.</text>
</comment>
<keyword evidence="3" id="KW-1185">Reference proteome</keyword>
<proteinExistence type="predicted"/>
<accession>A0A0D1XJF9</accession>
<name>A0A0D1XJF9_ANEMI</name>
<feature type="transmembrane region" description="Helical" evidence="1">
    <location>
        <begin position="12"/>
        <end position="28"/>
    </location>
</feature>
<keyword evidence="1" id="KW-1133">Transmembrane helix</keyword>
<evidence type="ECO:0000313" key="2">
    <source>
        <dbReference type="EMBL" id="KON94572.1"/>
    </source>
</evidence>
<dbReference type="PATRIC" id="fig|47500.8.peg.2900"/>
<sequence>MRPALRQEKGQCVFFWSLIFSVFSYLLPQKFVDLSNQMYIGAETPGWHSKICGQKIFSQNVQLFPPNLV</sequence>
<gene>
    <name evidence="2" type="ORF">AF333_02750</name>
</gene>
<organism evidence="2 3">
    <name type="scientific">Aneurinibacillus migulanus</name>
    <name type="common">Bacillus migulanus</name>
    <dbReference type="NCBI Taxonomy" id="47500"/>
    <lineage>
        <taxon>Bacteria</taxon>
        <taxon>Bacillati</taxon>
        <taxon>Bacillota</taxon>
        <taxon>Bacilli</taxon>
        <taxon>Bacillales</taxon>
        <taxon>Paenibacillaceae</taxon>
        <taxon>Aneurinibacillus group</taxon>
        <taxon>Aneurinibacillus</taxon>
    </lineage>
</organism>
<evidence type="ECO:0000256" key="1">
    <source>
        <dbReference type="SAM" id="Phobius"/>
    </source>
</evidence>